<dbReference type="GO" id="GO:0016020">
    <property type="term" value="C:membrane"/>
    <property type="evidence" value="ECO:0007669"/>
    <property type="project" value="UniProtKB-SubCell"/>
</dbReference>
<dbReference type="Proteomes" id="UP000269265">
    <property type="component" value="Unassembled WGS sequence"/>
</dbReference>
<gene>
    <name evidence="7" type="ORF">EIP75_21590</name>
</gene>
<dbReference type="PIRSF" id="PIRSF003299">
    <property type="entry name" value="VirB8_PtlE"/>
    <property type="match status" value="1"/>
</dbReference>
<name>A0A3R8S5S5_9BURK</name>
<comment type="subcellular location">
    <subcellularLocation>
        <location evidence="1">Membrane</location>
        <topology evidence="1">Single-pass membrane protein</topology>
    </subcellularLocation>
</comment>
<dbReference type="Pfam" id="PF04335">
    <property type="entry name" value="VirB8"/>
    <property type="match status" value="1"/>
</dbReference>
<keyword evidence="3 5" id="KW-1133">Transmembrane helix</keyword>
<keyword evidence="2 5" id="KW-0812">Transmembrane</keyword>
<evidence type="ECO:0000313" key="7">
    <source>
        <dbReference type="EMBL" id="RRS01171.1"/>
    </source>
</evidence>
<dbReference type="GO" id="GO:0030255">
    <property type="term" value="P:protein secretion by the type IV secretion system"/>
    <property type="evidence" value="ECO:0007669"/>
    <property type="project" value="InterPro"/>
</dbReference>
<dbReference type="Gene3D" id="3.10.450.230">
    <property type="entry name" value="VirB8 protein"/>
    <property type="match status" value="1"/>
</dbReference>
<organism evidence="7 8">
    <name type="scientific">Aquabacterium soli</name>
    <dbReference type="NCBI Taxonomy" id="2493092"/>
    <lineage>
        <taxon>Bacteria</taxon>
        <taxon>Pseudomonadati</taxon>
        <taxon>Pseudomonadota</taxon>
        <taxon>Betaproteobacteria</taxon>
        <taxon>Burkholderiales</taxon>
        <taxon>Aquabacterium</taxon>
    </lineage>
</organism>
<evidence type="ECO:0000256" key="4">
    <source>
        <dbReference type="ARBA" id="ARBA00023136"/>
    </source>
</evidence>
<dbReference type="EMBL" id="RSED01000026">
    <property type="protein sequence ID" value="RRS01171.1"/>
    <property type="molecule type" value="Genomic_DNA"/>
</dbReference>
<evidence type="ECO:0000256" key="2">
    <source>
        <dbReference type="ARBA" id="ARBA00022692"/>
    </source>
</evidence>
<dbReference type="InterPro" id="IPR007430">
    <property type="entry name" value="VirB8"/>
</dbReference>
<protein>
    <recommendedName>
        <fullName evidence="6">Bacterial virulence protein VirB8 domain-containing protein</fullName>
    </recommendedName>
</protein>
<dbReference type="AlphaFoldDB" id="A0A3R8S5S5"/>
<evidence type="ECO:0000256" key="3">
    <source>
        <dbReference type="ARBA" id="ARBA00022989"/>
    </source>
</evidence>
<dbReference type="InterPro" id="IPR032710">
    <property type="entry name" value="NTF2-like_dom_sf"/>
</dbReference>
<evidence type="ECO:0000313" key="8">
    <source>
        <dbReference type="Proteomes" id="UP000269265"/>
    </source>
</evidence>
<feature type="transmembrane region" description="Helical" evidence="5">
    <location>
        <begin position="24"/>
        <end position="46"/>
    </location>
</feature>
<keyword evidence="4 5" id="KW-0472">Membrane</keyword>
<sequence>MSIFSKGADWEATRLSDLVKSRNLAWTFAGMMGLCLVVALIALAMLTPLRRTVPYLVKQDAQTGNIEVLQAFDNRVIGNQELLNKYWARRYVVSREQYNWYLVANDYDSVAAMTDPAIFNEYGSQFVGDKGLDKLFGDFTERRIKILSVAPSPTNAQQMVVRFERTTVSKGNVVEAPTVFVANMTFRYNPNAYASESELIRNPMGYQVFSYRRDVESQGTVTPRAQAAGQGGGA</sequence>
<keyword evidence="8" id="KW-1185">Reference proteome</keyword>
<evidence type="ECO:0000256" key="5">
    <source>
        <dbReference type="SAM" id="Phobius"/>
    </source>
</evidence>
<accession>A0A3R8S5S5</accession>
<dbReference type="OrthoDB" id="9816242at2"/>
<comment type="caution">
    <text evidence="7">The sequence shown here is derived from an EMBL/GenBank/DDBJ whole genome shotgun (WGS) entry which is preliminary data.</text>
</comment>
<dbReference type="RefSeq" id="WP_125245271.1">
    <property type="nucleotide sequence ID" value="NZ_RSED01000026.1"/>
</dbReference>
<dbReference type="CDD" id="cd16424">
    <property type="entry name" value="VirB8"/>
    <property type="match status" value="1"/>
</dbReference>
<proteinExistence type="predicted"/>
<feature type="domain" description="Bacterial virulence protein VirB8" evidence="6">
    <location>
        <begin position="7"/>
        <end position="215"/>
    </location>
</feature>
<dbReference type="InterPro" id="IPR026264">
    <property type="entry name" value="VirB8/PtlE"/>
</dbReference>
<reference evidence="7 8" key="1">
    <citation type="submission" date="2018-12" db="EMBL/GenBank/DDBJ databases">
        <title>The whole draft genome of Aquabacterium sp. SJQ9.</title>
        <authorList>
            <person name="Sun L."/>
            <person name="Gao X."/>
            <person name="Chen W."/>
            <person name="Huang K."/>
        </authorList>
    </citation>
    <scope>NUCLEOTIDE SEQUENCE [LARGE SCALE GENOMIC DNA]</scope>
    <source>
        <strain evidence="7 8">SJQ9</strain>
    </source>
</reference>
<dbReference type="SUPFAM" id="SSF54427">
    <property type="entry name" value="NTF2-like"/>
    <property type="match status" value="1"/>
</dbReference>
<evidence type="ECO:0000259" key="6">
    <source>
        <dbReference type="Pfam" id="PF04335"/>
    </source>
</evidence>
<evidence type="ECO:0000256" key="1">
    <source>
        <dbReference type="ARBA" id="ARBA00004167"/>
    </source>
</evidence>